<dbReference type="AlphaFoldDB" id="A0A1H8JKT9"/>
<accession>A0A1H8JKT9</accession>
<protein>
    <submittedName>
        <fullName evidence="3">Hint domain-containing protein</fullName>
    </submittedName>
</protein>
<dbReference type="Pfam" id="PF13403">
    <property type="entry name" value="Hint_2"/>
    <property type="match status" value="1"/>
</dbReference>
<proteinExistence type="predicted"/>
<dbReference type="RefSeq" id="WP_091846088.1">
    <property type="nucleotide sequence ID" value="NZ_FOCM01000006.1"/>
</dbReference>
<reference evidence="4" key="1">
    <citation type="submission" date="2016-10" db="EMBL/GenBank/DDBJ databases">
        <authorList>
            <person name="Varghese N."/>
            <person name="Submissions S."/>
        </authorList>
    </citation>
    <scope>NUCLEOTIDE SEQUENCE [LARGE SCALE GENOMIC DNA]</scope>
    <source>
        <strain evidence="4">DSM 26893</strain>
    </source>
</reference>
<keyword evidence="4" id="KW-1185">Reference proteome</keyword>
<evidence type="ECO:0000259" key="2">
    <source>
        <dbReference type="Pfam" id="PF13403"/>
    </source>
</evidence>
<dbReference type="Proteomes" id="UP000199372">
    <property type="component" value="Unassembled WGS sequence"/>
</dbReference>
<gene>
    <name evidence="3" type="ORF">SAMN04488011_106247</name>
</gene>
<organism evidence="3 4">
    <name type="scientific">Palleronia pelagia</name>
    <dbReference type="NCBI Taxonomy" id="387096"/>
    <lineage>
        <taxon>Bacteria</taxon>
        <taxon>Pseudomonadati</taxon>
        <taxon>Pseudomonadota</taxon>
        <taxon>Alphaproteobacteria</taxon>
        <taxon>Rhodobacterales</taxon>
        <taxon>Roseobacteraceae</taxon>
        <taxon>Palleronia</taxon>
    </lineage>
</organism>
<dbReference type="OrthoDB" id="6305173at2"/>
<dbReference type="EMBL" id="FOCM01000006">
    <property type="protein sequence ID" value="SEN81141.1"/>
    <property type="molecule type" value="Genomic_DNA"/>
</dbReference>
<evidence type="ECO:0000256" key="1">
    <source>
        <dbReference type="SAM" id="MobiDB-lite"/>
    </source>
</evidence>
<feature type="region of interest" description="Disordered" evidence="1">
    <location>
        <begin position="1"/>
        <end position="24"/>
    </location>
</feature>
<evidence type="ECO:0000313" key="4">
    <source>
        <dbReference type="Proteomes" id="UP000199372"/>
    </source>
</evidence>
<evidence type="ECO:0000313" key="3">
    <source>
        <dbReference type="EMBL" id="SEN81141.1"/>
    </source>
</evidence>
<sequence>MASLDTNTPPHAFPPSNKPWTVRRQSAPEQIMPPLTQRYQVAWLDSAGQVQDFVRMGPQVPLFTQAFTALVRGALLNTPNGPIAVEDAYPGLEIVTEKGVMQLAWVGSHTVLPGARGKPLYRLPVDALGVGRPTPDLILGTAARIVTRRSVLQSLIGADEALVPIGGLVDGQSVIQITPLSAVQCYHLGFARHVTFKVNGIELESVHPGTLDPAMGHEMQRFYMSMFPHLNSARDFGKLAMTRLAEHQVADLVAA</sequence>
<feature type="domain" description="Hedgehog/Intein (Hint)" evidence="2">
    <location>
        <begin position="69"/>
        <end position="209"/>
    </location>
</feature>
<dbReference type="InterPro" id="IPR028992">
    <property type="entry name" value="Hedgehog/Intein_dom"/>
</dbReference>
<name>A0A1H8JKT9_9RHOB</name>